<dbReference type="InterPro" id="IPR004014">
    <property type="entry name" value="ATPase_P-typ_cation-transptr_N"/>
</dbReference>
<evidence type="ECO:0000256" key="8">
    <source>
        <dbReference type="ARBA" id="ARBA00023136"/>
    </source>
</evidence>
<feature type="region of interest" description="Disordered" evidence="9">
    <location>
        <begin position="32"/>
        <end position="52"/>
    </location>
</feature>
<evidence type="ECO:0000256" key="4">
    <source>
        <dbReference type="ARBA" id="ARBA00022741"/>
    </source>
</evidence>
<keyword evidence="4" id="KW-0547">Nucleotide-binding</keyword>
<dbReference type="InterPro" id="IPR023299">
    <property type="entry name" value="ATPase_P-typ_cyto_dom_N"/>
</dbReference>
<dbReference type="SMART" id="SM00831">
    <property type="entry name" value="Cation_ATPase_N"/>
    <property type="match status" value="1"/>
</dbReference>
<keyword evidence="5" id="KW-0067">ATP-binding</keyword>
<dbReference type="EMBL" id="JABFDB010000006">
    <property type="protein sequence ID" value="NYZ20240.1"/>
    <property type="molecule type" value="Genomic_DNA"/>
</dbReference>
<dbReference type="SFLD" id="SFLDG00002">
    <property type="entry name" value="C1.7:_P-type_atpase_like"/>
    <property type="match status" value="1"/>
</dbReference>
<keyword evidence="13" id="KW-1185">Reference proteome</keyword>
<protein>
    <submittedName>
        <fullName evidence="12">HAD-IC family P-type ATPase</fullName>
    </submittedName>
</protein>
<name>A0ABX2TC21_9PROT</name>
<dbReference type="SUPFAM" id="SSF56784">
    <property type="entry name" value="HAD-like"/>
    <property type="match status" value="1"/>
</dbReference>
<dbReference type="SUPFAM" id="SSF81665">
    <property type="entry name" value="Calcium ATPase, transmembrane domain M"/>
    <property type="match status" value="1"/>
</dbReference>
<dbReference type="PANTHER" id="PTHR43294:SF20">
    <property type="entry name" value="P-TYPE ATPASE"/>
    <property type="match status" value="1"/>
</dbReference>
<dbReference type="Gene3D" id="1.20.1110.10">
    <property type="entry name" value="Calcium-transporting ATPase, transmembrane domain"/>
    <property type="match status" value="1"/>
</dbReference>
<dbReference type="PANTHER" id="PTHR43294">
    <property type="entry name" value="SODIUM/POTASSIUM-TRANSPORTING ATPASE SUBUNIT ALPHA"/>
    <property type="match status" value="1"/>
</dbReference>
<comment type="subcellular location">
    <subcellularLocation>
        <location evidence="1">Membrane</location>
        <topology evidence="1">Multi-pass membrane protein</topology>
    </subcellularLocation>
</comment>
<keyword evidence="8 10" id="KW-0472">Membrane</keyword>
<dbReference type="RefSeq" id="WP_180282004.1">
    <property type="nucleotide sequence ID" value="NZ_JABFDB010000006.1"/>
</dbReference>
<feature type="transmembrane region" description="Helical" evidence="10">
    <location>
        <begin position="812"/>
        <end position="831"/>
    </location>
</feature>
<evidence type="ECO:0000256" key="3">
    <source>
        <dbReference type="ARBA" id="ARBA00022692"/>
    </source>
</evidence>
<evidence type="ECO:0000313" key="12">
    <source>
        <dbReference type="EMBL" id="NYZ20240.1"/>
    </source>
</evidence>
<evidence type="ECO:0000256" key="6">
    <source>
        <dbReference type="ARBA" id="ARBA00022967"/>
    </source>
</evidence>
<evidence type="ECO:0000256" key="5">
    <source>
        <dbReference type="ARBA" id="ARBA00022840"/>
    </source>
</evidence>
<dbReference type="InterPro" id="IPR001757">
    <property type="entry name" value="P_typ_ATPase"/>
</dbReference>
<dbReference type="Proteomes" id="UP000584642">
    <property type="component" value="Unassembled WGS sequence"/>
</dbReference>
<keyword evidence="3 10" id="KW-0812">Transmembrane</keyword>
<keyword evidence="7 10" id="KW-1133">Transmembrane helix</keyword>
<dbReference type="PRINTS" id="PR00119">
    <property type="entry name" value="CATATPASE"/>
</dbReference>
<feature type="transmembrane region" description="Helical" evidence="10">
    <location>
        <begin position="872"/>
        <end position="891"/>
    </location>
</feature>
<dbReference type="InterPro" id="IPR059000">
    <property type="entry name" value="ATPase_P-type_domA"/>
</dbReference>
<dbReference type="Pfam" id="PF00122">
    <property type="entry name" value="E1-E2_ATPase"/>
    <property type="match status" value="1"/>
</dbReference>
<feature type="transmembrane region" description="Helical" evidence="10">
    <location>
        <begin position="731"/>
        <end position="749"/>
    </location>
</feature>
<dbReference type="InterPro" id="IPR023298">
    <property type="entry name" value="ATPase_P-typ_TM_dom_sf"/>
</dbReference>
<dbReference type="SUPFAM" id="SSF81660">
    <property type="entry name" value="Metal cation-transporting ATPase, ATP-binding domain N"/>
    <property type="match status" value="1"/>
</dbReference>
<gene>
    <name evidence="12" type="ORF">HND93_10995</name>
</gene>
<organism evidence="12 13">
    <name type="scientific">Azospirillum oleiclasticum</name>
    <dbReference type="NCBI Taxonomy" id="2735135"/>
    <lineage>
        <taxon>Bacteria</taxon>
        <taxon>Pseudomonadati</taxon>
        <taxon>Pseudomonadota</taxon>
        <taxon>Alphaproteobacteria</taxon>
        <taxon>Rhodospirillales</taxon>
        <taxon>Azospirillaceae</taxon>
        <taxon>Azospirillum</taxon>
    </lineage>
</organism>
<dbReference type="Pfam" id="PF00689">
    <property type="entry name" value="Cation_ATPase_C"/>
    <property type="match status" value="1"/>
</dbReference>
<sequence length="907" mass="94941">MPPRTDLPLPADHSWHALPVAEAMAALESSDAGLSATEVERRRARFGPNRMTPPAPRPAWKRLLAQFDNILIHVLLAAGVVALALGEVTDASVIAAVVLVNALIGYVQEGKAEQALDAIRAMLSPQAVVVRDGAQRTVAAEELVPGDLVLLAPGDRVPADLRLLHARTLRVQEAALTGESMPVAKAADAVATAAPLAERTGMAYSGTLVTQGQGSGVVVATGDATEIGRIGALLARVETLTTPLLAQMAVFGRWLTVGILALAGAVFLFGTLVRDLPWGEMALAAVGLAVAAIPEGLPAVMTITLAIGVTRMARRNAIIRRLPAVETLGSVGVVCSDKTGTLTRNELTVQTVGTAVTTYAVGGSGYEPHGTVTREGRPVDAVGDPLLAALAEAGALCNDAELARLEDGSWALTGDPTDGALLTLALKAGVDPQQRNRQRPRTDAIPFDSELKFQATLHHDHAGHGVILVKGAPERVIAMCADALGADGPEPLDTDWWQARTDAMAMEGQRVIALARRGVMPDHRDLSLADVEEGLTLLGLCGLIDPAREEAVTAAAACRAAGIRVKMITGDHAVTARAIGRRFGLGVDGAVVTGPELDRMDEAAFAEAARSADIFARTTPEHKLRLVTALQADGHVVAMTGDGVNDAPALKRADVGVAMGRAGTEAAKEAAAMVLADDNFASIAHAVEEGRTVYDNLRKTILFMLPTNGAQALVLIAAILAGYTLPITPVQILWVNMVTAVTLGLALAFEPPETGVMARPPRPPGEAILPRFLIGRMLLVMALLVAASFGLFLHEEWRGSSLERSRTLAVNALVAGEIAFLFNARAIMASVLNRKGLFGSRPVWISVALIIALQAAFTHAPPMQALFGTEALGPADWLVLMGVAAAVLLTVEAEKALSRRRAAVRTA</sequence>
<evidence type="ECO:0000256" key="7">
    <source>
        <dbReference type="ARBA" id="ARBA00022989"/>
    </source>
</evidence>
<accession>A0ABX2TC21</accession>
<dbReference type="InterPro" id="IPR006068">
    <property type="entry name" value="ATPase_P-typ_cation-transptr_C"/>
</dbReference>
<dbReference type="Pfam" id="PF00690">
    <property type="entry name" value="Cation_ATPase_N"/>
    <property type="match status" value="1"/>
</dbReference>
<dbReference type="InterPro" id="IPR044492">
    <property type="entry name" value="P_typ_ATPase_HD_dom"/>
</dbReference>
<comment type="similarity">
    <text evidence="2">Belongs to the cation transport ATPase (P-type) (TC 3.A.3) family. Type IIA subfamily.</text>
</comment>
<feature type="transmembrane region" description="Helical" evidence="10">
    <location>
        <begin position="701"/>
        <end position="725"/>
    </location>
</feature>
<dbReference type="InterPro" id="IPR018303">
    <property type="entry name" value="ATPase_P-typ_P_site"/>
</dbReference>
<dbReference type="PRINTS" id="PR00121">
    <property type="entry name" value="NAKATPASE"/>
</dbReference>
<evidence type="ECO:0000256" key="1">
    <source>
        <dbReference type="ARBA" id="ARBA00004141"/>
    </source>
</evidence>
<dbReference type="SFLD" id="SFLDS00003">
    <property type="entry name" value="Haloacid_Dehalogenase"/>
    <property type="match status" value="1"/>
</dbReference>
<evidence type="ECO:0000256" key="10">
    <source>
        <dbReference type="SAM" id="Phobius"/>
    </source>
</evidence>
<keyword evidence="6" id="KW-1278">Translocase</keyword>
<feature type="domain" description="Cation-transporting P-type ATPase N-terminal" evidence="11">
    <location>
        <begin position="14"/>
        <end position="87"/>
    </location>
</feature>
<dbReference type="Gene3D" id="3.40.1110.10">
    <property type="entry name" value="Calcium-transporting ATPase, cytoplasmic domain N"/>
    <property type="match status" value="1"/>
</dbReference>
<dbReference type="NCBIfam" id="TIGR01494">
    <property type="entry name" value="ATPase_P-type"/>
    <property type="match status" value="2"/>
</dbReference>
<evidence type="ECO:0000256" key="2">
    <source>
        <dbReference type="ARBA" id="ARBA00005675"/>
    </source>
</evidence>
<dbReference type="SFLD" id="SFLDF00027">
    <property type="entry name" value="p-type_atpase"/>
    <property type="match status" value="1"/>
</dbReference>
<evidence type="ECO:0000259" key="11">
    <source>
        <dbReference type="SMART" id="SM00831"/>
    </source>
</evidence>
<dbReference type="InterPro" id="IPR023214">
    <property type="entry name" value="HAD_sf"/>
</dbReference>
<dbReference type="Pfam" id="PF13246">
    <property type="entry name" value="Cation_ATPase"/>
    <property type="match status" value="1"/>
</dbReference>
<comment type="caution">
    <text evidence="12">The sequence shown here is derived from an EMBL/GenBank/DDBJ whole genome shotgun (WGS) entry which is preliminary data.</text>
</comment>
<feature type="transmembrane region" description="Helical" evidence="10">
    <location>
        <begin position="769"/>
        <end position="792"/>
    </location>
</feature>
<feature type="transmembrane region" description="Helical" evidence="10">
    <location>
        <begin position="67"/>
        <end position="85"/>
    </location>
</feature>
<dbReference type="Gene3D" id="2.70.150.10">
    <property type="entry name" value="Calcium-transporting ATPase, cytoplasmic transduction domain A"/>
    <property type="match status" value="1"/>
</dbReference>
<evidence type="ECO:0000256" key="9">
    <source>
        <dbReference type="SAM" id="MobiDB-lite"/>
    </source>
</evidence>
<reference evidence="12 13" key="1">
    <citation type="submission" date="2020-05" db="EMBL/GenBank/DDBJ databases">
        <title>Azospirillum oleiclasticum sp. nov, a nitrogen-fixing and heavy crude oil-emulsifying bacterium isolated from the crude oil of Yumen Oilfield.</title>
        <authorList>
            <person name="Wu D."/>
            <person name="Cai M."/>
            <person name="Zhang X."/>
        </authorList>
    </citation>
    <scope>NUCLEOTIDE SEQUENCE [LARGE SCALE GENOMIC DNA]</scope>
    <source>
        <strain evidence="12 13">ROY-1-1-2</strain>
    </source>
</reference>
<feature type="transmembrane region" description="Helical" evidence="10">
    <location>
        <begin position="254"/>
        <end position="273"/>
    </location>
</feature>
<feature type="transmembrane region" description="Helical" evidence="10">
    <location>
        <begin position="843"/>
        <end position="860"/>
    </location>
</feature>
<dbReference type="Gene3D" id="3.40.50.1000">
    <property type="entry name" value="HAD superfamily/HAD-like"/>
    <property type="match status" value="1"/>
</dbReference>
<dbReference type="InterPro" id="IPR036412">
    <property type="entry name" value="HAD-like_sf"/>
</dbReference>
<dbReference type="InterPro" id="IPR008250">
    <property type="entry name" value="ATPase_P-typ_transduc_dom_A_sf"/>
</dbReference>
<dbReference type="InterPro" id="IPR050510">
    <property type="entry name" value="Cation_transp_ATPase_P-type"/>
</dbReference>
<feature type="transmembrane region" description="Helical" evidence="10">
    <location>
        <begin position="285"/>
        <end position="310"/>
    </location>
</feature>
<proteinExistence type="inferred from homology"/>
<dbReference type="SUPFAM" id="SSF81653">
    <property type="entry name" value="Calcium ATPase, transduction domain A"/>
    <property type="match status" value="1"/>
</dbReference>
<evidence type="ECO:0000313" key="13">
    <source>
        <dbReference type="Proteomes" id="UP000584642"/>
    </source>
</evidence>
<dbReference type="Pfam" id="PF08282">
    <property type="entry name" value="Hydrolase_3"/>
    <property type="match status" value="1"/>
</dbReference>
<dbReference type="PROSITE" id="PS00154">
    <property type="entry name" value="ATPASE_E1_E2"/>
    <property type="match status" value="1"/>
</dbReference>